<dbReference type="Gene3D" id="1.25.40.10">
    <property type="entry name" value="Tetratricopeptide repeat domain"/>
    <property type="match status" value="1"/>
</dbReference>
<reference evidence="2" key="1">
    <citation type="submission" date="2017-02" db="EMBL/GenBank/DDBJ databases">
        <authorList>
            <person name="Varghese N."/>
            <person name="Submissions S."/>
        </authorList>
    </citation>
    <scope>NUCLEOTIDE SEQUENCE [LARGE SCALE GENOMIC DNA]</scope>
    <source>
        <strain evidence="2">ATCC BAA-34</strain>
    </source>
</reference>
<dbReference type="OrthoDB" id="9811036at2"/>
<dbReference type="InterPro" id="IPR011990">
    <property type="entry name" value="TPR-like_helical_dom_sf"/>
</dbReference>
<evidence type="ECO:0000313" key="2">
    <source>
        <dbReference type="Proteomes" id="UP000190102"/>
    </source>
</evidence>
<dbReference type="Proteomes" id="UP000190102">
    <property type="component" value="Unassembled WGS sequence"/>
</dbReference>
<dbReference type="SUPFAM" id="SSF52833">
    <property type="entry name" value="Thioredoxin-like"/>
    <property type="match status" value="1"/>
</dbReference>
<evidence type="ECO:0000313" key="1">
    <source>
        <dbReference type="EMBL" id="SJZ40654.1"/>
    </source>
</evidence>
<evidence type="ECO:0008006" key="3">
    <source>
        <dbReference type="Google" id="ProtNLM"/>
    </source>
</evidence>
<dbReference type="AlphaFoldDB" id="A0A1T4KDZ9"/>
<keyword evidence="2" id="KW-1185">Reference proteome</keyword>
<organism evidence="1 2">
    <name type="scientific">Trichlorobacter thiogenes</name>
    <dbReference type="NCBI Taxonomy" id="115783"/>
    <lineage>
        <taxon>Bacteria</taxon>
        <taxon>Pseudomonadati</taxon>
        <taxon>Thermodesulfobacteriota</taxon>
        <taxon>Desulfuromonadia</taxon>
        <taxon>Geobacterales</taxon>
        <taxon>Geobacteraceae</taxon>
        <taxon>Trichlorobacter</taxon>
    </lineage>
</organism>
<sequence>MDAVAYIDAEVIGFINNTLIPLRLAAADPVLGPRYRVKWTPTLLILDAEGVEQYRTLGFYPPQELISSLLLGIGKARFNQPDRPAAGDCFSDIISRYPASPQAPEAVYLHGVSRYIETHDVTNLIAIYDQLAAGYPDSIWLTRADPYRLLKA</sequence>
<dbReference type="EMBL" id="FUWR01000001">
    <property type="protein sequence ID" value="SJZ40654.1"/>
    <property type="molecule type" value="Genomic_DNA"/>
</dbReference>
<proteinExistence type="predicted"/>
<dbReference type="STRING" id="115783.SAMN02745119_00505"/>
<protein>
    <recommendedName>
        <fullName evidence="3">Thioredoxin-like fold domain-containing protein</fullName>
    </recommendedName>
</protein>
<dbReference type="RefSeq" id="WP_078788788.1">
    <property type="nucleotide sequence ID" value="NZ_FUWR01000001.1"/>
</dbReference>
<name>A0A1T4KDZ9_9BACT</name>
<accession>A0A1T4KDZ9</accession>
<gene>
    <name evidence="1" type="ORF">SAMN02745119_00505</name>
</gene>
<dbReference type="InterPro" id="IPR036249">
    <property type="entry name" value="Thioredoxin-like_sf"/>
</dbReference>